<feature type="signal peptide" evidence="1">
    <location>
        <begin position="1"/>
        <end position="16"/>
    </location>
</feature>
<dbReference type="EMBL" id="JAUHHV010000001">
    <property type="protein sequence ID" value="KAK1435590.1"/>
    <property type="molecule type" value="Genomic_DNA"/>
</dbReference>
<proteinExistence type="predicted"/>
<gene>
    <name evidence="2" type="ORF">QVD17_01356</name>
</gene>
<keyword evidence="1" id="KW-0732">Signal</keyword>
<dbReference type="AlphaFoldDB" id="A0AAD8L4S5"/>
<protein>
    <submittedName>
        <fullName evidence="2">Uncharacterized protein</fullName>
    </submittedName>
</protein>
<comment type="caution">
    <text evidence="2">The sequence shown here is derived from an EMBL/GenBank/DDBJ whole genome shotgun (WGS) entry which is preliminary data.</text>
</comment>
<reference evidence="2" key="1">
    <citation type="journal article" date="2023" name="bioRxiv">
        <title>Improved chromosome-level genome assembly for marigold (Tagetes erecta).</title>
        <authorList>
            <person name="Jiang F."/>
            <person name="Yuan L."/>
            <person name="Wang S."/>
            <person name="Wang H."/>
            <person name="Xu D."/>
            <person name="Wang A."/>
            <person name="Fan W."/>
        </authorList>
    </citation>
    <scope>NUCLEOTIDE SEQUENCE</scope>
    <source>
        <strain evidence="2">WSJ</strain>
        <tissue evidence="2">Leaf</tissue>
    </source>
</reference>
<keyword evidence="3" id="KW-1185">Reference proteome</keyword>
<evidence type="ECO:0000313" key="2">
    <source>
        <dbReference type="EMBL" id="KAK1435590.1"/>
    </source>
</evidence>
<accession>A0AAD8L4S5</accession>
<sequence length="69" mass="7516">MSSLIFLFEFLTPVKTSDASVYVVTMGLGIVVAVWSNPGRKSAVVVVTEQETQNIYTTEIYSTDPIVTA</sequence>
<feature type="chain" id="PRO_5042161274" evidence="1">
    <location>
        <begin position="17"/>
        <end position="69"/>
    </location>
</feature>
<evidence type="ECO:0000256" key="1">
    <source>
        <dbReference type="SAM" id="SignalP"/>
    </source>
</evidence>
<dbReference type="Proteomes" id="UP001229421">
    <property type="component" value="Unassembled WGS sequence"/>
</dbReference>
<organism evidence="2 3">
    <name type="scientific">Tagetes erecta</name>
    <name type="common">African marigold</name>
    <dbReference type="NCBI Taxonomy" id="13708"/>
    <lineage>
        <taxon>Eukaryota</taxon>
        <taxon>Viridiplantae</taxon>
        <taxon>Streptophyta</taxon>
        <taxon>Embryophyta</taxon>
        <taxon>Tracheophyta</taxon>
        <taxon>Spermatophyta</taxon>
        <taxon>Magnoliopsida</taxon>
        <taxon>eudicotyledons</taxon>
        <taxon>Gunneridae</taxon>
        <taxon>Pentapetalae</taxon>
        <taxon>asterids</taxon>
        <taxon>campanulids</taxon>
        <taxon>Asterales</taxon>
        <taxon>Asteraceae</taxon>
        <taxon>Asteroideae</taxon>
        <taxon>Heliantheae alliance</taxon>
        <taxon>Tageteae</taxon>
        <taxon>Tagetes</taxon>
    </lineage>
</organism>
<name>A0AAD8L4S5_TARER</name>
<evidence type="ECO:0000313" key="3">
    <source>
        <dbReference type="Proteomes" id="UP001229421"/>
    </source>
</evidence>